<dbReference type="Gene3D" id="3.40.50.720">
    <property type="entry name" value="NAD(P)-binding Rossmann-like Domain"/>
    <property type="match status" value="1"/>
</dbReference>
<dbReference type="FunFam" id="3.40.50.720:FF:000366">
    <property type="entry name" value="Protein FMP52, mitochondrial"/>
    <property type="match status" value="1"/>
</dbReference>
<dbReference type="AlphaFoldDB" id="A0A6G1KKR7"/>
<comment type="similarity">
    <text evidence="2">Belongs to the FMP52 family.</text>
</comment>
<evidence type="ECO:0000313" key="8">
    <source>
        <dbReference type="Proteomes" id="UP000799428"/>
    </source>
</evidence>
<dbReference type="SUPFAM" id="SSF51735">
    <property type="entry name" value="NAD(P)-binding Rossmann-fold domains"/>
    <property type="match status" value="1"/>
</dbReference>
<dbReference type="GO" id="GO:0051170">
    <property type="term" value="P:import into nucleus"/>
    <property type="evidence" value="ECO:0007669"/>
    <property type="project" value="TreeGrafter"/>
</dbReference>
<dbReference type="PANTHER" id="PTHR14097:SF7">
    <property type="entry name" value="OXIDOREDUCTASE HTATIP2"/>
    <property type="match status" value="1"/>
</dbReference>
<evidence type="ECO:0000256" key="4">
    <source>
        <dbReference type="ARBA" id="ARBA00022946"/>
    </source>
</evidence>
<reference evidence="7" key="1">
    <citation type="journal article" date="2020" name="Stud. Mycol.">
        <title>101 Dothideomycetes genomes: a test case for predicting lifestyles and emergence of pathogens.</title>
        <authorList>
            <person name="Haridas S."/>
            <person name="Albert R."/>
            <person name="Binder M."/>
            <person name="Bloem J."/>
            <person name="Labutti K."/>
            <person name="Salamov A."/>
            <person name="Andreopoulos B."/>
            <person name="Baker S."/>
            <person name="Barry K."/>
            <person name="Bills G."/>
            <person name="Bluhm B."/>
            <person name="Cannon C."/>
            <person name="Castanera R."/>
            <person name="Culley D."/>
            <person name="Daum C."/>
            <person name="Ezra D."/>
            <person name="Gonzalez J."/>
            <person name="Henrissat B."/>
            <person name="Kuo A."/>
            <person name="Liang C."/>
            <person name="Lipzen A."/>
            <person name="Lutzoni F."/>
            <person name="Magnuson J."/>
            <person name="Mondo S."/>
            <person name="Nolan M."/>
            <person name="Ohm R."/>
            <person name="Pangilinan J."/>
            <person name="Park H.-J."/>
            <person name="Ramirez L."/>
            <person name="Alfaro M."/>
            <person name="Sun H."/>
            <person name="Tritt A."/>
            <person name="Yoshinaga Y."/>
            <person name="Zwiers L.-H."/>
            <person name="Turgeon B."/>
            <person name="Goodwin S."/>
            <person name="Spatafora J."/>
            <person name="Crous P."/>
            <person name="Grigoriev I."/>
        </authorList>
    </citation>
    <scope>NUCLEOTIDE SEQUENCE</scope>
    <source>
        <strain evidence="7">CBS 279.74</strain>
    </source>
</reference>
<dbReference type="Proteomes" id="UP000799428">
    <property type="component" value="Unassembled WGS sequence"/>
</dbReference>
<keyword evidence="8" id="KW-1185">Reference proteome</keyword>
<name>A0A6G1KKR7_9PLEO</name>
<evidence type="ECO:0000256" key="3">
    <source>
        <dbReference type="ARBA" id="ARBA00022787"/>
    </source>
</evidence>
<dbReference type="Pfam" id="PF08732">
    <property type="entry name" value="HIM1"/>
    <property type="match status" value="1"/>
</dbReference>
<dbReference type="InterPro" id="IPR036291">
    <property type="entry name" value="NAD(P)-bd_dom_sf"/>
</dbReference>
<dbReference type="PANTHER" id="PTHR14097">
    <property type="entry name" value="OXIDOREDUCTASE HTATIP2"/>
    <property type="match status" value="1"/>
</dbReference>
<keyword evidence="6" id="KW-0472">Membrane</keyword>
<dbReference type="InterPro" id="IPR014843">
    <property type="entry name" value="Him1/Fmp52"/>
</dbReference>
<protein>
    <recommendedName>
        <fullName evidence="9">NAD dependent epimerase/dehydratase family protein-like protein</fullName>
    </recommendedName>
</protein>
<keyword evidence="3" id="KW-1000">Mitochondrion outer membrane</keyword>
<evidence type="ECO:0000313" key="7">
    <source>
        <dbReference type="EMBL" id="KAF2713390.1"/>
    </source>
</evidence>
<sequence>MASAALAGSTGLVGGHILTQLLEHPSISAVHAYTRRELPNPTSSTKLHPLSSTDTATWASLFPRSPAPSVFFSGLGTTRAAAGSLENQRKIDYDLNLELAKTAKEAGVDTYVLISSASANGQSSMGYVKMKGELEDRVKELKFKHTVIVRPGLIVGERTESRFAEAVARSIAVGLGKLNAGLKDAWAQDADVIARAAVVAGLQCAEGKREEDGVWMLGQGDIISLGKAIKE</sequence>
<dbReference type="GO" id="GO:0005741">
    <property type="term" value="C:mitochondrial outer membrane"/>
    <property type="evidence" value="ECO:0007669"/>
    <property type="project" value="UniProtKB-SubCell"/>
</dbReference>
<keyword evidence="4" id="KW-0809">Transit peptide</keyword>
<evidence type="ECO:0000256" key="5">
    <source>
        <dbReference type="ARBA" id="ARBA00023128"/>
    </source>
</evidence>
<evidence type="ECO:0000256" key="2">
    <source>
        <dbReference type="ARBA" id="ARBA00006617"/>
    </source>
</evidence>
<accession>A0A6G1KKR7</accession>
<evidence type="ECO:0000256" key="6">
    <source>
        <dbReference type="ARBA" id="ARBA00023136"/>
    </source>
</evidence>
<comment type="subcellular location">
    <subcellularLocation>
        <location evidence="1">Mitochondrion outer membrane</location>
        <topology evidence="1">Peripheral membrane protein</topology>
    </subcellularLocation>
</comment>
<gene>
    <name evidence="7" type="ORF">K504DRAFT_461922</name>
</gene>
<dbReference type="EMBL" id="MU005765">
    <property type="protein sequence ID" value="KAF2713390.1"/>
    <property type="molecule type" value="Genomic_DNA"/>
</dbReference>
<proteinExistence type="inferred from homology"/>
<evidence type="ECO:0008006" key="9">
    <source>
        <dbReference type="Google" id="ProtNLM"/>
    </source>
</evidence>
<keyword evidence="5" id="KW-0496">Mitochondrion</keyword>
<evidence type="ECO:0000256" key="1">
    <source>
        <dbReference type="ARBA" id="ARBA00004450"/>
    </source>
</evidence>
<dbReference type="OrthoDB" id="430436at2759"/>
<organism evidence="7 8">
    <name type="scientific">Pleomassaria siparia CBS 279.74</name>
    <dbReference type="NCBI Taxonomy" id="1314801"/>
    <lineage>
        <taxon>Eukaryota</taxon>
        <taxon>Fungi</taxon>
        <taxon>Dikarya</taxon>
        <taxon>Ascomycota</taxon>
        <taxon>Pezizomycotina</taxon>
        <taxon>Dothideomycetes</taxon>
        <taxon>Pleosporomycetidae</taxon>
        <taxon>Pleosporales</taxon>
        <taxon>Pleomassariaceae</taxon>
        <taxon>Pleomassaria</taxon>
    </lineage>
</organism>